<dbReference type="AlphaFoldDB" id="X1KY76"/>
<dbReference type="PROSITE" id="PS51755">
    <property type="entry name" value="OMPR_PHOB"/>
    <property type="match status" value="1"/>
</dbReference>
<evidence type="ECO:0000259" key="3">
    <source>
        <dbReference type="PROSITE" id="PS51755"/>
    </source>
</evidence>
<dbReference type="InterPro" id="IPR001867">
    <property type="entry name" value="OmpR/PhoB-type_DNA-bd"/>
</dbReference>
<dbReference type="InterPro" id="IPR016032">
    <property type="entry name" value="Sig_transdc_resp-reg_C-effctor"/>
</dbReference>
<dbReference type="Gene3D" id="1.10.10.10">
    <property type="entry name" value="Winged helix-like DNA-binding domain superfamily/Winged helix DNA-binding domain"/>
    <property type="match status" value="1"/>
</dbReference>
<feature type="non-terminal residue" evidence="4">
    <location>
        <position position="1"/>
    </location>
</feature>
<comment type="caution">
    <text evidence="4">The sequence shown here is derived from an EMBL/GenBank/DDBJ whole genome shotgun (WGS) entry which is preliminary data.</text>
</comment>
<evidence type="ECO:0000256" key="2">
    <source>
        <dbReference type="SAM" id="MobiDB-lite"/>
    </source>
</evidence>
<name>X1KY76_9ZZZZ</name>
<keyword evidence="1" id="KW-0238">DNA-binding</keyword>
<accession>X1KY76</accession>
<feature type="domain" description="OmpR/PhoB-type" evidence="3">
    <location>
        <begin position="13"/>
        <end position="121"/>
    </location>
</feature>
<dbReference type="GO" id="GO:0006355">
    <property type="term" value="P:regulation of DNA-templated transcription"/>
    <property type="evidence" value="ECO:0007669"/>
    <property type="project" value="InterPro"/>
</dbReference>
<organism evidence="4">
    <name type="scientific">marine sediment metagenome</name>
    <dbReference type="NCBI Taxonomy" id="412755"/>
    <lineage>
        <taxon>unclassified sequences</taxon>
        <taxon>metagenomes</taxon>
        <taxon>ecological metagenomes</taxon>
    </lineage>
</organism>
<dbReference type="SUPFAM" id="SSF46894">
    <property type="entry name" value="C-terminal effector domain of the bipartite response regulators"/>
    <property type="match status" value="1"/>
</dbReference>
<dbReference type="GO" id="GO:0000160">
    <property type="term" value="P:phosphorelay signal transduction system"/>
    <property type="evidence" value="ECO:0007669"/>
    <property type="project" value="InterPro"/>
</dbReference>
<gene>
    <name evidence="4" type="ORF">S06H3_06830</name>
</gene>
<evidence type="ECO:0000256" key="1">
    <source>
        <dbReference type="ARBA" id="ARBA00023125"/>
    </source>
</evidence>
<dbReference type="Pfam" id="PF00486">
    <property type="entry name" value="Trans_reg_C"/>
    <property type="match status" value="1"/>
</dbReference>
<dbReference type="InterPro" id="IPR036388">
    <property type="entry name" value="WH-like_DNA-bd_sf"/>
</dbReference>
<feature type="compositionally biased region" description="Polar residues" evidence="2">
    <location>
        <begin position="129"/>
        <end position="140"/>
    </location>
</feature>
<protein>
    <recommendedName>
        <fullName evidence="3">OmpR/PhoB-type domain-containing protein</fullName>
    </recommendedName>
</protein>
<proteinExistence type="predicted"/>
<dbReference type="EMBL" id="BARV01002701">
    <property type="protein sequence ID" value="GAH95129.1"/>
    <property type="molecule type" value="Genomic_DNA"/>
</dbReference>
<dbReference type="SMART" id="SM00862">
    <property type="entry name" value="Trans_reg_C"/>
    <property type="match status" value="1"/>
</dbReference>
<evidence type="ECO:0000313" key="4">
    <source>
        <dbReference type="EMBL" id="GAH95129.1"/>
    </source>
</evidence>
<reference evidence="4" key="1">
    <citation type="journal article" date="2014" name="Front. Microbiol.">
        <title>High frequency of phylogenetically diverse reductive dehalogenase-homologous genes in deep subseafloor sedimentary metagenomes.</title>
        <authorList>
            <person name="Kawai M."/>
            <person name="Futagami T."/>
            <person name="Toyoda A."/>
            <person name="Takaki Y."/>
            <person name="Nishi S."/>
            <person name="Hori S."/>
            <person name="Arai W."/>
            <person name="Tsubouchi T."/>
            <person name="Morono Y."/>
            <person name="Uchiyama I."/>
            <person name="Ito T."/>
            <person name="Fujiyama A."/>
            <person name="Inagaki F."/>
            <person name="Takami H."/>
        </authorList>
    </citation>
    <scope>NUCLEOTIDE SEQUENCE</scope>
    <source>
        <strain evidence="4">Expedition CK06-06</strain>
    </source>
</reference>
<sequence length="149" mass="17240">FSSLCYNVRVTQTPVRRAAQPHLWPRLTVSQYAALINHDRLIMPRAQHRLLWALARANGRIITWVELHHALWPAEFYIWNPPMYSHLSRLRSQLRSALAKHNPDLEVPIRTIRKVGLELRWPPDRLHINDTQTPLAASPQSPAPDSETA</sequence>
<feature type="region of interest" description="Disordered" evidence="2">
    <location>
        <begin position="129"/>
        <end position="149"/>
    </location>
</feature>
<dbReference type="GO" id="GO:0003677">
    <property type="term" value="F:DNA binding"/>
    <property type="evidence" value="ECO:0007669"/>
    <property type="project" value="UniProtKB-KW"/>
</dbReference>